<proteinExistence type="predicted"/>
<comment type="caution">
    <text evidence="2">The sequence shown here is derived from an EMBL/GenBank/DDBJ whole genome shotgun (WGS) entry which is preliminary data.</text>
</comment>
<dbReference type="Proteomes" id="UP001168821">
    <property type="component" value="Unassembled WGS sequence"/>
</dbReference>
<reference evidence="2" key="1">
    <citation type="journal article" date="2023" name="G3 (Bethesda)">
        <title>Whole genome assemblies of Zophobas morio and Tenebrio molitor.</title>
        <authorList>
            <person name="Kaur S."/>
            <person name="Stinson S.A."/>
            <person name="diCenzo G.C."/>
        </authorList>
    </citation>
    <scope>NUCLEOTIDE SEQUENCE</scope>
    <source>
        <strain evidence="2">QUZm001</strain>
    </source>
</reference>
<evidence type="ECO:0000313" key="2">
    <source>
        <dbReference type="EMBL" id="KAJ3665701.1"/>
    </source>
</evidence>
<dbReference type="AlphaFoldDB" id="A0AA38J208"/>
<evidence type="ECO:0000256" key="1">
    <source>
        <dbReference type="SAM" id="MobiDB-lite"/>
    </source>
</evidence>
<dbReference type="EMBL" id="JALNTZ010000001">
    <property type="protein sequence ID" value="KAJ3665701.1"/>
    <property type="molecule type" value="Genomic_DNA"/>
</dbReference>
<protein>
    <submittedName>
        <fullName evidence="2">Uncharacterized protein</fullName>
    </submittedName>
</protein>
<name>A0AA38J208_9CUCU</name>
<feature type="compositionally biased region" description="Acidic residues" evidence="1">
    <location>
        <begin position="65"/>
        <end position="83"/>
    </location>
</feature>
<gene>
    <name evidence="2" type="ORF">Zmor_001187</name>
</gene>
<sequence>MTTHSAINIKVSKNDNILKNINEKIHLNTKNWTEYIKSLKNVQKNVNTYLTELVEEEKNAGEYVNVDEEKEEECDESDEDDENAERAKRKLEINETDGSHKKTKA</sequence>
<keyword evidence="3" id="KW-1185">Reference proteome</keyword>
<feature type="compositionally biased region" description="Basic and acidic residues" evidence="1">
    <location>
        <begin position="84"/>
        <end position="105"/>
    </location>
</feature>
<evidence type="ECO:0000313" key="3">
    <source>
        <dbReference type="Proteomes" id="UP001168821"/>
    </source>
</evidence>
<feature type="region of interest" description="Disordered" evidence="1">
    <location>
        <begin position="58"/>
        <end position="105"/>
    </location>
</feature>
<organism evidence="2 3">
    <name type="scientific">Zophobas morio</name>
    <dbReference type="NCBI Taxonomy" id="2755281"/>
    <lineage>
        <taxon>Eukaryota</taxon>
        <taxon>Metazoa</taxon>
        <taxon>Ecdysozoa</taxon>
        <taxon>Arthropoda</taxon>
        <taxon>Hexapoda</taxon>
        <taxon>Insecta</taxon>
        <taxon>Pterygota</taxon>
        <taxon>Neoptera</taxon>
        <taxon>Endopterygota</taxon>
        <taxon>Coleoptera</taxon>
        <taxon>Polyphaga</taxon>
        <taxon>Cucujiformia</taxon>
        <taxon>Tenebrionidae</taxon>
        <taxon>Zophobas</taxon>
    </lineage>
</organism>
<accession>A0AA38J208</accession>